<dbReference type="EMBL" id="KV722612">
    <property type="protein sequence ID" value="OCH85039.1"/>
    <property type="molecule type" value="Genomic_DNA"/>
</dbReference>
<feature type="domain" description="Glucose-methanol-choline oxidoreductase C-terminal" evidence="7">
    <location>
        <begin position="72"/>
        <end position="206"/>
    </location>
</feature>
<keyword evidence="4" id="KW-0732">Signal</keyword>
<evidence type="ECO:0000256" key="5">
    <source>
        <dbReference type="ARBA" id="ARBA00022827"/>
    </source>
</evidence>
<dbReference type="InterPro" id="IPR007867">
    <property type="entry name" value="GMC_OxRtase_C"/>
</dbReference>
<organism evidence="8 9">
    <name type="scientific">Obba rivulosa</name>
    <dbReference type="NCBI Taxonomy" id="1052685"/>
    <lineage>
        <taxon>Eukaryota</taxon>
        <taxon>Fungi</taxon>
        <taxon>Dikarya</taxon>
        <taxon>Basidiomycota</taxon>
        <taxon>Agaricomycotina</taxon>
        <taxon>Agaricomycetes</taxon>
        <taxon>Polyporales</taxon>
        <taxon>Gelatoporiaceae</taxon>
        <taxon>Obba</taxon>
    </lineage>
</organism>
<gene>
    <name evidence="8" type="ORF">OBBRIDRAFT_829135</name>
</gene>
<keyword evidence="3" id="KW-0285">Flavoprotein</keyword>
<dbReference type="PANTHER" id="PTHR11552">
    <property type="entry name" value="GLUCOSE-METHANOL-CHOLINE GMC OXIDOREDUCTASE"/>
    <property type="match status" value="1"/>
</dbReference>
<evidence type="ECO:0000313" key="9">
    <source>
        <dbReference type="Proteomes" id="UP000250043"/>
    </source>
</evidence>
<dbReference type="AlphaFoldDB" id="A0A8E2AKH9"/>
<dbReference type="Pfam" id="PF05199">
    <property type="entry name" value="GMC_oxred_C"/>
    <property type="match status" value="1"/>
</dbReference>
<dbReference type="InterPro" id="IPR012132">
    <property type="entry name" value="GMC_OxRdtase"/>
</dbReference>
<evidence type="ECO:0000256" key="2">
    <source>
        <dbReference type="ARBA" id="ARBA00010790"/>
    </source>
</evidence>
<comment type="similarity">
    <text evidence="2">Belongs to the GMC oxidoreductase family.</text>
</comment>
<evidence type="ECO:0000259" key="7">
    <source>
        <dbReference type="Pfam" id="PF05199"/>
    </source>
</evidence>
<comment type="cofactor">
    <cofactor evidence="1">
        <name>FAD</name>
        <dbReference type="ChEBI" id="CHEBI:57692"/>
    </cofactor>
</comment>
<accession>A0A8E2AKH9</accession>
<dbReference type="GO" id="GO:0050660">
    <property type="term" value="F:flavin adenine dinucleotide binding"/>
    <property type="evidence" value="ECO:0007669"/>
    <property type="project" value="InterPro"/>
</dbReference>
<name>A0A8E2AKH9_9APHY</name>
<proteinExistence type="inferred from homology"/>
<protein>
    <recommendedName>
        <fullName evidence="7">Glucose-methanol-choline oxidoreductase C-terminal domain-containing protein</fullName>
    </recommendedName>
</protein>
<dbReference type="Gene3D" id="3.30.560.10">
    <property type="entry name" value="Glucose Oxidase, domain 3"/>
    <property type="match status" value="1"/>
</dbReference>
<keyword evidence="9" id="KW-1185">Reference proteome</keyword>
<keyword evidence="5" id="KW-0274">FAD</keyword>
<dbReference type="PANTHER" id="PTHR11552:SF201">
    <property type="entry name" value="GLUCOSE-METHANOL-CHOLINE OXIDOREDUCTASE N-TERMINAL DOMAIN-CONTAINING PROTEIN"/>
    <property type="match status" value="1"/>
</dbReference>
<keyword evidence="6" id="KW-0560">Oxidoreductase</keyword>
<evidence type="ECO:0000313" key="8">
    <source>
        <dbReference type="EMBL" id="OCH85039.1"/>
    </source>
</evidence>
<sequence>MYLLSSFTRGRCICQFETLPSGLRKQYEIQLKHIQDKVPSLEIIIAPGAIFRPAVLDPQKKHLSLVFALNTPFSRGTIHIGSSDPLSQPVIDPRVFEQPYDLASLVELVKFNRRLAKTEPLKALLSEEVWPGFKVETDEQIAEWVKNSIGTTFHTVGSCSMLPLEDGGVVDSKLKVHKTTNIRVVDLSVIPLHVGSHTQALAYGLAEQAADIIKGDV</sequence>
<dbReference type="InterPro" id="IPR036188">
    <property type="entry name" value="FAD/NAD-bd_sf"/>
</dbReference>
<evidence type="ECO:0000256" key="1">
    <source>
        <dbReference type="ARBA" id="ARBA00001974"/>
    </source>
</evidence>
<evidence type="ECO:0000256" key="6">
    <source>
        <dbReference type="ARBA" id="ARBA00023002"/>
    </source>
</evidence>
<dbReference type="GO" id="GO:0016614">
    <property type="term" value="F:oxidoreductase activity, acting on CH-OH group of donors"/>
    <property type="evidence" value="ECO:0007669"/>
    <property type="project" value="InterPro"/>
</dbReference>
<dbReference type="Gene3D" id="3.50.50.60">
    <property type="entry name" value="FAD/NAD(P)-binding domain"/>
    <property type="match status" value="1"/>
</dbReference>
<dbReference type="OrthoDB" id="269227at2759"/>
<evidence type="ECO:0000256" key="4">
    <source>
        <dbReference type="ARBA" id="ARBA00022729"/>
    </source>
</evidence>
<dbReference type="SUPFAM" id="SSF54373">
    <property type="entry name" value="FAD-linked reductases, C-terminal domain"/>
    <property type="match status" value="1"/>
</dbReference>
<dbReference type="Proteomes" id="UP000250043">
    <property type="component" value="Unassembled WGS sequence"/>
</dbReference>
<evidence type="ECO:0000256" key="3">
    <source>
        <dbReference type="ARBA" id="ARBA00022630"/>
    </source>
</evidence>
<dbReference type="SUPFAM" id="SSF51905">
    <property type="entry name" value="FAD/NAD(P)-binding domain"/>
    <property type="match status" value="1"/>
</dbReference>
<reference evidence="8 9" key="1">
    <citation type="submission" date="2016-07" db="EMBL/GenBank/DDBJ databases">
        <title>Draft genome of the white-rot fungus Obba rivulosa 3A-2.</title>
        <authorList>
            <consortium name="DOE Joint Genome Institute"/>
            <person name="Miettinen O."/>
            <person name="Riley R."/>
            <person name="Acob R."/>
            <person name="Barry K."/>
            <person name="Cullen D."/>
            <person name="De Vries R."/>
            <person name="Hainaut M."/>
            <person name="Hatakka A."/>
            <person name="Henrissat B."/>
            <person name="Hilden K."/>
            <person name="Kuo R."/>
            <person name="Labutti K."/>
            <person name="Lipzen A."/>
            <person name="Makela M.R."/>
            <person name="Sandor L."/>
            <person name="Spatafora J.W."/>
            <person name="Grigoriev I.V."/>
            <person name="Hibbett D.S."/>
        </authorList>
    </citation>
    <scope>NUCLEOTIDE SEQUENCE [LARGE SCALE GENOMIC DNA]</scope>
    <source>
        <strain evidence="8 9">3A-2</strain>
    </source>
</reference>